<feature type="transmembrane region" description="Helical" evidence="9">
    <location>
        <begin position="163"/>
        <end position="183"/>
    </location>
</feature>
<dbReference type="Pfam" id="PF00510">
    <property type="entry name" value="COX3"/>
    <property type="match status" value="1"/>
</dbReference>
<organism evidence="11">
    <name type="scientific">Tinaminyssus melloi</name>
    <dbReference type="NCBI Taxonomy" id="105222"/>
    <lineage>
        <taxon>Eukaryota</taxon>
        <taxon>Metazoa</taxon>
        <taxon>Ecdysozoa</taxon>
        <taxon>Arthropoda</taxon>
        <taxon>Chelicerata</taxon>
        <taxon>Arachnida</taxon>
        <taxon>Acari</taxon>
        <taxon>Parasitiformes</taxon>
        <taxon>Mesostigmata</taxon>
        <taxon>Gamasina</taxon>
        <taxon>Dermanyssoidea</taxon>
        <taxon>Rhinonyssidae</taxon>
        <taxon>Tinaminyssus</taxon>
    </lineage>
</organism>
<dbReference type="GO" id="GO:0006123">
    <property type="term" value="P:mitochondrial electron transport, cytochrome c to oxygen"/>
    <property type="evidence" value="ECO:0007669"/>
    <property type="project" value="TreeGrafter"/>
</dbReference>
<dbReference type="CDD" id="cd01665">
    <property type="entry name" value="Cyt_c_Oxidase_III"/>
    <property type="match status" value="1"/>
</dbReference>
<geneLocation type="mitochondrion" evidence="11"/>
<feature type="transmembrane region" description="Helical" evidence="9">
    <location>
        <begin position="131"/>
        <end position="151"/>
    </location>
</feature>
<dbReference type="InterPro" id="IPR013833">
    <property type="entry name" value="Cyt_c_oxidase_su3_a-hlx"/>
</dbReference>
<evidence type="ECO:0000256" key="6">
    <source>
        <dbReference type="ARBA" id="ARBA00022989"/>
    </source>
</evidence>
<dbReference type="PANTHER" id="PTHR11403:SF7">
    <property type="entry name" value="CYTOCHROME C OXIDASE SUBUNIT 3"/>
    <property type="match status" value="1"/>
</dbReference>
<dbReference type="GO" id="GO:0005739">
    <property type="term" value="C:mitochondrion"/>
    <property type="evidence" value="ECO:0007669"/>
    <property type="project" value="TreeGrafter"/>
</dbReference>
<feature type="domain" description="Heme-copper oxidase subunit III family profile" evidence="10">
    <location>
        <begin position="4"/>
        <end position="265"/>
    </location>
</feature>
<keyword evidence="7 9" id="KW-0472">Membrane</keyword>
<feature type="transmembrane region" description="Helical" evidence="9">
    <location>
        <begin position="42"/>
        <end position="62"/>
    </location>
</feature>
<dbReference type="RefSeq" id="YP_009710907.1">
    <property type="nucleotide sequence ID" value="NC_045209.1"/>
</dbReference>
<dbReference type="SUPFAM" id="SSF81452">
    <property type="entry name" value="Cytochrome c oxidase subunit III-like"/>
    <property type="match status" value="1"/>
</dbReference>
<comment type="function">
    <text evidence="8">Component of the cytochrome c oxidase, the last enzyme in the mitochondrial electron transport chain which drives oxidative phosphorylation. The respiratory chain contains 3 multisubunit complexes succinate dehydrogenase (complex II, CII), ubiquinol-cytochrome c oxidoreductase (cytochrome b-c1 complex, complex III, CIII) and cytochrome c oxidase (complex IV, CIV), that cooperate to transfer electrons derived from NADH and succinate to molecular oxygen, creating an electrochemical gradient over the inner membrane that drives transmembrane transport and the ATP synthase. Cytochrome c oxidase is the component of the respiratory chain that catalyzes the reduction of oxygen to water. Electrons originating from reduced cytochrome c in the intermembrane space (IMS) are transferred via the dinuclear copper A center (CU(A)) of subunit 2 and heme A of subunit 1 to the active site in subunit 1, a binuclear center (BNC) formed by heme A3 and copper B (CU(B)). The BNC reduces molecular oxygen to 2 water molecules using 4 electrons from cytochrome c in the IMS and 4 protons from the mitochondrial matrix.</text>
</comment>
<dbReference type="Gene3D" id="1.20.120.80">
    <property type="entry name" value="Cytochrome c oxidase, subunit III, four-helix bundle"/>
    <property type="match status" value="1"/>
</dbReference>
<feature type="transmembrane region" description="Helical" evidence="9">
    <location>
        <begin position="16"/>
        <end position="36"/>
    </location>
</feature>
<dbReference type="AlphaFoldDB" id="A0A5Q0RZ98"/>
<evidence type="ECO:0000256" key="3">
    <source>
        <dbReference type="ARBA" id="ARBA00015944"/>
    </source>
</evidence>
<keyword evidence="6 9" id="KW-1133">Transmembrane helix</keyword>
<dbReference type="InterPro" id="IPR035973">
    <property type="entry name" value="Cyt_c_oxidase_su3-like_sf"/>
</dbReference>
<reference evidence="11" key="1">
    <citation type="submission" date="2019-10" db="EMBL/GenBank/DDBJ databases">
        <title>The complete mitochondrial genomes and bacterial metagenome data from two species of bird nasal-mites (Rhinonyssidae: Mesostigmata).</title>
        <authorList>
            <person name="Osuna-Mascaro C."/>
            <person name="Dona J."/>
            <person name="Johnson K."/>
            <person name="Esteban R."/>
            <person name="de Rojas M."/>
        </authorList>
    </citation>
    <scope>NUCLEOTIDE SEQUENCE</scope>
    <source>
        <tissue evidence="11">Whole body</tissue>
    </source>
</reference>
<evidence type="ECO:0000256" key="1">
    <source>
        <dbReference type="ARBA" id="ARBA00004141"/>
    </source>
</evidence>
<keyword evidence="5" id="KW-1278">Translocase</keyword>
<keyword evidence="4 8" id="KW-0812">Transmembrane</keyword>
<comment type="similarity">
    <text evidence="2 8">Belongs to the cytochrome c oxidase subunit 3 family.</text>
</comment>
<dbReference type="EMBL" id="MN557820">
    <property type="protein sequence ID" value="QGA47510.1"/>
    <property type="molecule type" value="Genomic_DNA"/>
</dbReference>
<dbReference type="PANTHER" id="PTHR11403">
    <property type="entry name" value="CYTOCHROME C OXIDASE SUBUNIT III"/>
    <property type="match status" value="1"/>
</dbReference>
<dbReference type="GeneID" id="42438330"/>
<dbReference type="PROSITE" id="PS50253">
    <property type="entry name" value="COX3"/>
    <property type="match status" value="1"/>
</dbReference>
<evidence type="ECO:0000256" key="7">
    <source>
        <dbReference type="ARBA" id="ARBA00023136"/>
    </source>
</evidence>
<dbReference type="InterPro" id="IPR024791">
    <property type="entry name" value="Cyt_c/ubiquinol_Oxase_su3"/>
</dbReference>
<comment type="subcellular location">
    <subcellularLocation>
        <location evidence="1">Membrane</location>
        <topology evidence="1">Multi-pass membrane protein</topology>
    </subcellularLocation>
</comment>
<dbReference type="InterPro" id="IPR000298">
    <property type="entry name" value="Cyt_c_oxidase-like_su3"/>
</dbReference>
<evidence type="ECO:0000259" key="10">
    <source>
        <dbReference type="PROSITE" id="PS50253"/>
    </source>
</evidence>
<feature type="transmembrane region" description="Helical" evidence="9">
    <location>
        <begin position="243"/>
        <end position="264"/>
    </location>
</feature>
<evidence type="ECO:0000256" key="2">
    <source>
        <dbReference type="ARBA" id="ARBA00010581"/>
    </source>
</evidence>
<name>A0A5Q0RZ98_9ACAR</name>
<evidence type="ECO:0000256" key="4">
    <source>
        <dbReference type="ARBA" id="ARBA00022692"/>
    </source>
</evidence>
<dbReference type="CTD" id="4514"/>
<feature type="transmembrane region" description="Helical" evidence="9">
    <location>
        <begin position="195"/>
        <end position="222"/>
    </location>
</feature>
<accession>A0A5Q0RZ98</accession>
<dbReference type="InterPro" id="IPR033945">
    <property type="entry name" value="Cyt_c_oxase_su3_dom"/>
</dbReference>
<evidence type="ECO:0000256" key="8">
    <source>
        <dbReference type="RuleBase" id="RU003375"/>
    </source>
</evidence>
<proteinExistence type="inferred from homology"/>
<keyword evidence="8 11" id="KW-0496">Mitochondrion</keyword>
<dbReference type="GO" id="GO:0016020">
    <property type="term" value="C:membrane"/>
    <property type="evidence" value="ECO:0007669"/>
    <property type="project" value="UniProtKB-SubCell"/>
</dbReference>
<protein>
    <recommendedName>
        <fullName evidence="3 8">Cytochrome c oxidase subunit 3</fullName>
    </recommendedName>
</protein>
<sequence>MPMNNQPYHLVDMSPWPLLSSMMGLNLFTNLVMLMYNLQPTMQQLITTMNLCIMMMIMYQWWRDVNRESTLQGNHTISVVFSIKMSMFLFITSEIFFFVSFFWTFFHSSLSPDIEIGLSWPPTNINQFNPYQIPLLNTIILLSSGFSLTWAHHMILTKNFLKSSLALTLTILLGVYFTIMQIYEYMEAPFTMSDSIFGSIFFMSTGFHGVHVIIGTLFLISMMVRLLMRYFNSKHHLGFEMAAWYWHFVDVVWIFLYTTMYWWIY</sequence>
<dbReference type="GO" id="GO:0004129">
    <property type="term" value="F:cytochrome-c oxidase activity"/>
    <property type="evidence" value="ECO:0007669"/>
    <property type="project" value="InterPro"/>
</dbReference>
<evidence type="ECO:0000313" key="11">
    <source>
        <dbReference type="EMBL" id="QGA47510.1"/>
    </source>
</evidence>
<dbReference type="Gene3D" id="1.10.287.70">
    <property type="match status" value="1"/>
</dbReference>
<evidence type="ECO:0000256" key="5">
    <source>
        <dbReference type="ARBA" id="ARBA00022967"/>
    </source>
</evidence>
<feature type="transmembrane region" description="Helical" evidence="9">
    <location>
        <begin position="83"/>
        <end position="106"/>
    </location>
</feature>
<evidence type="ECO:0000256" key="9">
    <source>
        <dbReference type="SAM" id="Phobius"/>
    </source>
</evidence>
<gene>
    <name evidence="11" type="primary">COX3</name>
</gene>